<dbReference type="AlphaFoldDB" id="A0A2N9F003"/>
<gene>
    <name evidence="1" type="ORF">FSB_LOCUS8305</name>
</gene>
<sequence>MPPPLDVFMPPYGISSNQLCCGQDMDMSSPCNRDNDVPSYSVSKNIIHERLECGRFIDEAKRHDQKVIVATVNAEGCLMNIFSPHPDLMASKRSNSLRCFGPTTVSFSCSVVVTICIKKASILLHVGTNPSQNGILEFPWVCWDNFLRITTIPRLLGGVGNKVGLVGGRRNRCNLSSWRWARLVGMGEGNRSEEFDFSSNFIPKSPDYLGIGKIVPPCKSSLLTLLVVASAVAFSRLVGTINRPTFIVVPVGATILAIATELSNGFCSGCHTFVHTSDSFSLLLHLSLKPMHANL</sequence>
<organism evidence="1">
    <name type="scientific">Fagus sylvatica</name>
    <name type="common">Beechnut</name>
    <dbReference type="NCBI Taxonomy" id="28930"/>
    <lineage>
        <taxon>Eukaryota</taxon>
        <taxon>Viridiplantae</taxon>
        <taxon>Streptophyta</taxon>
        <taxon>Embryophyta</taxon>
        <taxon>Tracheophyta</taxon>
        <taxon>Spermatophyta</taxon>
        <taxon>Magnoliopsida</taxon>
        <taxon>eudicotyledons</taxon>
        <taxon>Gunneridae</taxon>
        <taxon>Pentapetalae</taxon>
        <taxon>rosids</taxon>
        <taxon>fabids</taxon>
        <taxon>Fagales</taxon>
        <taxon>Fagaceae</taxon>
        <taxon>Fagus</taxon>
    </lineage>
</organism>
<protein>
    <submittedName>
        <fullName evidence="1">Uncharacterized protein</fullName>
    </submittedName>
</protein>
<accession>A0A2N9F003</accession>
<proteinExistence type="predicted"/>
<evidence type="ECO:0000313" key="1">
    <source>
        <dbReference type="EMBL" id="SPC80423.1"/>
    </source>
</evidence>
<reference evidence="1" key="1">
    <citation type="submission" date="2018-02" db="EMBL/GenBank/DDBJ databases">
        <authorList>
            <person name="Cohen D.B."/>
            <person name="Kent A.D."/>
        </authorList>
    </citation>
    <scope>NUCLEOTIDE SEQUENCE</scope>
</reference>
<name>A0A2N9F003_FAGSY</name>
<dbReference type="EMBL" id="OIVN01000447">
    <property type="protein sequence ID" value="SPC80423.1"/>
    <property type="molecule type" value="Genomic_DNA"/>
</dbReference>